<name>A0ABN2V7Q1_9ACTN</name>
<organism evidence="2 3">
    <name type="scientific">Streptomyces cheonanensis</name>
    <dbReference type="NCBI Taxonomy" id="312720"/>
    <lineage>
        <taxon>Bacteria</taxon>
        <taxon>Bacillati</taxon>
        <taxon>Actinomycetota</taxon>
        <taxon>Actinomycetes</taxon>
        <taxon>Kitasatosporales</taxon>
        <taxon>Streptomycetaceae</taxon>
        <taxon>Streptomyces</taxon>
    </lineage>
</organism>
<feature type="compositionally biased region" description="Basic residues" evidence="1">
    <location>
        <begin position="485"/>
        <end position="497"/>
    </location>
</feature>
<protein>
    <submittedName>
        <fullName evidence="2">Uncharacterized protein</fullName>
    </submittedName>
</protein>
<feature type="compositionally biased region" description="Gly residues" evidence="1">
    <location>
        <begin position="313"/>
        <end position="327"/>
    </location>
</feature>
<feature type="compositionally biased region" description="Polar residues" evidence="1">
    <location>
        <begin position="264"/>
        <end position="273"/>
    </location>
</feature>
<dbReference type="EMBL" id="BAAANQ010000005">
    <property type="protein sequence ID" value="GAA2053523.1"/>
    <property type="molecule type" value="Genomic_DNA"/>
</dbReference>
<comment type="caution">
    <text evidence="2">The sequence shown here is derived from an EMBL/GenBank/DDBJ whole genome shotgun (WGS) entry which is preliminary data.</text>
</comment>
<feature type="region of interest" description="Disordered" evidence="1">
    <location>
        <begin position="185"/>
        <end position="505"/>
    </location>
</feature>
<proteinExistence type="predicted"/>
<feature type="compositionally biased region" description="Polar residues" evidence="1">
    <location>
        <begin position="430"/>
        <end position="441"/>
    </location>
</feature>
<sequence>MNGEGNDVEDADGYWHTYSGSGATEAQLQAMSHQELEALLRGANPQALMQRGEALESTAEVVGWLGEEIRARAEELEWEGQAAEEFRAWVRELSRESGTLKTYVTFVATAITRAGEALQQAKSEMPPAPPMEMPLSLREQAALPAGAERPATLTESEATRQEAVAAIRRLSSVYELSARTIQDAPEPQFTVVNPSPVLPGDEGPRPEGSAAGTPPPTGTTPSSVHQEVSRQADPKPVSVTPVWPTTGVTQPSGSAIADGGVGTSLDSVGTLPNSAPPPAPPPPVVERPVAPGGGGPVQQPVVGPAPGWPGPGNPGRGQGPGRGGSGGQVPPTRGPVLRPGEASPGTGRVPAGPSNVPGGQQPPVGRPPYNPGAPGGQQNPLGRPSATGPGGGNPWGKANNYGLLGGRPGSNAKPTVASRIPPGGVIQPGMNPTNSRLTPTTRKAEQPGQPRGTYGKATVDGRTPGDRRRGLPKPTGVIGLPGQTRRTKKSKSRKKRNESKDDRQS</sequence>
<evidence type="ECO:0000313" key="2">
    <source>
        <dbReference type="EMBL" id="GAA2053523.1"/>
    </source>
</evidence>
<evidence type="ECO:0000256" key="1">
    <source>
        <dbReference type="SAM" id="MobiDB-lite"/>
    </source>
</evidence>
<keyword evidence="3" id="KW-1185">Reference proteome</keyword>
<feature type="compositionally biased region" description="Pro residues" evidence="1">
    <location>
        <begin position="274"/>
        <end position="285"/>
    </location>
</feature>
<evidence type="ECO:0000313" key="3">
    <source>
        <dbReference type="Proteomes" id="UP001403094"/>
    </source>
</evidence>
<dbReference type="Proteomes" id="UP001403094">
    <property type="component" value="Unassembled WGS sequence"/>
</dbReference>
<gene>
    <name evidence="2" type="ORF">GCM10009757_28420</name>
</gene>
<accession>A0ABN2V7Q1</accession>
<reference evidence="2 3" key="1">
    <citation type="journal article" date="2019" name="Int. J. Syst. Evol. Microbiol.">
        <title>The Global Catalogue of Microorganisms (GCM) 10K type strain sequencing project: providing services to taxonomists for standard genome sequencing and annotation.</title>
        <authorList>
            <consortium name="The Broad Institute Genomics Platform"/>
            <consortium name="The Broad Institute Genome Sequencing Center for Infectious Disease"/>
            <person name="Wu L."/>
            <person name="Ma J."/>
        </authorList>
    </citation>
    <scope>NUCLEOTIDE SEQUENCE [LARGE SCALE GENOMIC DNA]</scope>
    <source>
        <strain evidence="2 3">JCM 14549</strain>
    </source>
</reference>
<dbReference type="InterPro" id="IPR036689">
    <property type="entry name" value="ESAT-6-like_sf"/>
</dbReference>
<feature type="compositionally biased region" description="Low complexity" evidence="1">
    <location>
        <begin position="352"/>
        <end position="363"/>
    </location>
</feature>
<dbReference type="SUPFAM" id="SSF140453">
    <property type="entry name" value="EsxAB dimer-like"/>
    <property type="match status" value="1"/>
</dbReference>